<comment type="catalytic activity">
    <reaction evidence="1">
        <text>(E)-ferulate + H(+) = 2-methoxy-4-vinylphenol + CO2</text>
        <dbReference type="Rhea" id="RHEA:33807"/>
        <dbReference type="ChEBI" id="CHEBI:15378"/>
        <dbReference type="ChEBI" id="CHEBI:16526"/>
        <dbReference type="ChEBI" id="CHEBI:29749"/>
        <dbReference type="ChEBI" id="CHEBI:42438"/>
        <dbReference type="EC" id="4.1.1.102"/>
    </reaction>
</comment>
<dbReference type="Gene3D" id="1.20.5.4570">
    <property type="match status" value="1"/>
</dbReference>
<proteinExistence type="inferred from homology"/>
<feature type="binding site" evidence="1">
    <location>
        <begin position="201"/>
        <end position="202"/>
    </location>
    <ligand>
        <name>prenylated FMN</name>
        <dbReference type="ChEBI" id="CHEBI:87746"/>
    </ligand>
</feature>
<dbReference type="EMBL" id="JAGPXD010000003">
    <property type="protein sequence ID" value="KAH7361412.1"/>
    <property type="molecule type" value="Genomic_DNA"/>
</dbReference>
<dbReference type="Pfam" id="PF01977">
    <property type="entry name" value="UbiD"/>
    <property type="match status" value="1"/>
</dbReference>
<comment type="similarity">
    <text evidence="1">Belongs to the UbiD family. UbiD-like/FDC subfamily.</text>
</comment>
<comment type="caution">
    <text evidence="1">Lacks conserved residue(s) required for the propagation of feature annotation.</text>
</comment>
<protein>
    <recommendedName>
        <fullName evidence="1">Ferulic acid decarboxylase 1</fullName>
        <ecNumber evidence="1">4.1.1.102</ecNumber>
    </recommendedName>
    <alternativeName>
        <fullName evidence="1">Phenacrylate decarboxylase</fullName>
    </alternativeName>
</protein>
<sequence length="520" mass="58593">MLFFRIATAEKVTAVEAQMNFRKFIDILREDGDLAEINDEVDPYLEVGAIVRRVSEVNDKAPLFNNVRGARHGLWRIFGNAASLRSDSTERFGRVARNLGLPPDATWKDISNRFMEWKKTPPLPPNILRTGPCKQNLLFGEDIDLEALPAPYLHEGDGGKYLQTYGVHVLQTPDKSWTNWSIFRGMVHDRNHLVCLVGDGQHNSVIRNLWTQEGKDEVPWALAMGVPPIASIVASMPVPEGMSESEYIGAVTGRPLDLVKCELSDLLVPANSEIVFEGTMHLTEKMAEGPFGDYLGIMLDSPPKMGPLFRVDCITYRDDAILPVSCPGQITDESHTTAQLAAPELLMLCQEHGLPVKAAYAPVETMATWCALQIDTQELRKMRTNSREFCNRLGDLAFGHKSCMLINRLLVMGDDIDVYDWNKVIWAFSTRCRPGHDEYLFEDVRCHPLNPYMSQTSGSPRRGGKVVSDCLLASEYERPRNFKHVNFETSYPESIKRKVLQRWKTMGSPARRLHECGEEG</sequence>
<keyword evidence="1" id="KW-0456">Lyase</keyword>
<dbReference type="Pfam" id="PF20695">
    <property type="entry name" value="UbiD_N"/>
    <property type="match status" value="1"/>
</dbReference>
<comment type="function">
    <text evidence="1">Catalyzes the reversible decarboxylation of aromatic carboxylic acids like ferulic acid, p-coumaric acid or cinnamic acid, producing the corresponding vinyl derivatives 4-vinylphenol, 4-vinylguaiacol, and styrene, respectively, which play the role of aroma metabolites.</text>
</comment>
<feature type="domain" description="3-octaprenyl-4-hydroxybenzoate carboxy-lyase-like C-terminal" evidence="4">
    <location>
        <begin position="341"/>
        <end position="470"/>
    </location>
</feature>
<dbReference type="PANTHER" id="PTHR30108">
    <property type="entry name" value="3-OCTAPRENYL-4-HYDROXYBENZOATE CARBOXY-LYASE-RELATED"/>
    <property type="match status" value="1"/>
</dbReference>
<reference evidence="5" key="1">
    <citation type="journal article" date="2021" name="Nat. Commun.">
        <title>Genetic determinants of endophytism in the Arabidopsis root mycobiome.</title>
        <authorList>
            <person name="Mesny F."/>
            <person name="Miyauchi S."/>
            <person name="Thiergart T."/>
            <person name="Pickel B."/>
            <person name="Atanasova L."/>
            <person name="Karlsson M."/>
            <person name="Huettel B."/>
            <person name="Barry K.W."/>
            <person name="Haridas S."/>
            <person name="Chen C."/>
            <person name="Bauer D."/>
            <person name="Andreopoulos W."/>
            <person name="Pangilinan J."/>
            <person name="LaButti K."/>
            <person name="Riley R."/>
            <person name="Lipzen A."/>
            <person name="Clum A."/>
            <person name="Drula E."/>
            <person name="Henrissat B."/>
            <person name="Kohler A."/>
            <person name="Grigoriev I.V."/>
            <person name="Martin F.M."/>
            <person name="Hacquard S."/>
        </authorList>
    </citation>
    <scope>NUCLEOTIDE SEQUENCE</scope>
    <source>
        <strain evidence="5">MPI-CAGE-AT-0016</strain>
    </source>
</reference>
<accession>A0A8K0TEQ6</accession>
<keyword evidence="1" id="KW-0963">Cytoplasm</keyword>
<dbReference type="GO" id="GO:0046872">
    <property type="term" value="F:metal ion binding"/>
    <property type="evidence" value="ECO:0007669"/>
    <property type="project" value="UniProtKB-KW"/>
</dbReference>
<organism evidence="5 6">
    <name type="scientific">Plectosphaerella cucumerina</name>
    <dbReference type="NCBI Taxonomy" id="40658"/>
    <lineage>
        <taxon>Eukaryota</taxon>
        <taxon>Fungi</taxon>
        <taxon>Dikarya</taxon>
        <taxon>Ascomycota</taxon>
        <taxon>Pezizomycotina</taxon>
        <taxon>Sordariomycetes</taxon>
        <taxon>Hypocreomycetidae</taxon>
        <taxon>Glomerellales</taxon>
        <taxon>Plectosphaerellaceae</taxon>
        <taxon>Plectosphaerella</taxon>
    </lineage>
</organism>
<comment type="cofactor">
    <cofactor evidence="1">
        <name>prenylated FMN</name>
        <dbReference type="ChEBI" id="CHEBI:87746"/>
    </cofactor>
    <text evidence="1">Binds 1 prenylated FMN per subunit.</text>
</comment>
<dbReference type="SUPFAM" id="SSF143968">
    <property type="entry name" value="UbiD C-terminal domain-like"/>
    <property type="match status" value="1"/>
</dbReference>
<dbReference type="Proteomes" id="UP000813385">
    <property type="component" value="Unassembled WGS sequence"/>
</dbReference>
<dbReference type="Gene3D" id="3.40.1670.10">
    <property type="entry name" value="UbiD C-terminal domain-like"/>
    <property type="match status" value="1"/>
</dbReference>
<comment type="caution">
    <text evidence="5">The sequence shown here is derived from an EMBL/GenBank/DDBJ whole genome shotgun (WGS) entry which is preliminary data.</text>
</comment>
<dbReference type="GO" id="GO:0033494">
    <property type="term" value="P:ferulate metabolic process"/>
    <property type="evidence" value="ECO:0007669"/>
    <property type="project" value="UniProtKB-UniRule"/>
</dbReference>
<dbReference type="Pfam" id="PF20696">
    <property type="entry name" value="UbiD_C"/>
    <property type="match status" value="1"/>
</dbReference>
<dbReference type="GO" id="GO:0005737">
    <property type="term" value="C:cytoplasm"/>
    <property type="evidence" value="ECO:0007669"/>
    <property type="project" value="UniProtKB-SubCell"/>
</dbReference>
<feature type="binding site" evidence="1">
    <location>
        <position position="244"/>
    </location>
    <ligand>
        <name>Mn(2+)</name>
        <dbReference type="ChEBI" id="CHEBI:29035"/>
    </ligand>
</feature>
<keyword evidence="1" id="KW-0464">Manganese</keyword>
<feature type="domain" description="3-octaprenyl-4-hydroxybenzoate carboxy-lyase-like Rift-related" evidence="2">
    <location>
        <begin position="130"/>
        <end position="329"/>
    </location>
</feature>
<evidence type="ECO:0000313" key="5">
    <source>
        <dbReference type="EMBL" id="KAH7361412.1"/>
    </source>
</evidence>
<comment type="subunit">
    <text evidence="1">Homodimer. May form higher order oligomers.</text>
</comment>
<evidence type="ECO:0000256" key="1">
    <source>
        <dbReference type="HAMAP-Rule" id="MF_03196"/>
    </source>
</evidence>
<feature type="binding site" evidence="1">
    <location>
        <position position="244"/>
    </location>
    <ligand>
        <name>prenylated FMN</name>
        <dbReference type="ChEBI" id="CHEBI:87746"/>
    </ligand>
</feature>
<feature type="binding site" evidence="1">
    <location>
        <position position="401"/>
    </location>
    <ligand>
        <name>prenylated FMN</name>
        <dbReference type="ChEBI" id="CHEBI:87746"/>
    </ligand>
</feature>
<keyword evidence="1" id="KW-0479">Metal-binding</keyword>
<feature type="binding site" evidence="1">
    <location>
        <position position="202"/>
    </location>
    <ligand>
        <name>Mn(2+)</name>
        <dbReference type="ChEBI" id="CHEBI:29035"/>
    </ligand>
</feature>
<evidence type="ECO:0000313" key="6">
    <source>
        <dbReference type="Proteomes" id="UP000813385"/>
    </source>
</evidence>
<dbReference type="PANTHER" id="PTHR30108:SF17">
    <property type="entry name" value="FERULIC ACID DECARBOXYLASE 1"/>
    <property type="match status" value="1"/>
</dbReference>
<dbReference type="InterPro" id="IPR002830">
    <property type="entry name" value="UbiD"/>
</dbReference>
<comment type="catalytic activity">
    <reaction evidence="1">
        <text>(E)-4-coumarate + H(+) = 4-vinylphenol + CO2</text>
        <dbReference type="Rhea" id="RHEA:33227"/>
        <dbReference type="ChEBI" id="CHEBI:1883"/>
        <dbReference type="ChEBI" id="CHEBI:12876"/>
        <dbReference type="ChEBI" id="CHEBI:15378"/>
        <dbReference type="ChEBI" id="CHEBI:16526"/>
        <dbReference type="EC" id="4.1.1.102"/>
    </reaction>
</comment>
<dbReference type="InterPro" id="IPR049381">
    <property type="entry name" value="UbiD-like_C"/>
</dbReference>
<feature type="binding site" evidence="1">
    <location>
        <position position="179"/>
    </location>
    <ligand>
        <name>Mn(2+)</name>
        <dbReference type="ChEBI" id="CHEBI:29035"/>
    </ligand>
</feature>
<dbReference type="InterPro" id="IPR048304">
    <property type="entry name" value="UbiD_Rift_dom"/>
</dbReference>
<dbReference type="SUPFAM" id="SSF50475">
    <property type="entry name" value="FMN-binding split barrel"/>
    <property type="match status" value="1"/>
</dbReference>
<feature type="domain" description="3-octaprenyl-4-hydroxybenzoate carboxy-lyase-like N-terminal" evidence="3">
    <location>
        <begin position="25"/>
        <end position="113"/>
    </location>
</feature>
<feature type="binding site" evidence="1">
    <location>
        <begin position="179"/>
        <end position="184"/>
    </location>
    <ligand>
        <name>prenylated FMN</name>
        <dbReference type="ChEBI" id="CHEBI:87746"/>
    </ligand>
</feature>
<dbReference type="GO" id="GO:0016831">
    <property type="term" value="F:carboxy-lyase activity"/>
    <property type="evidence" value="ECO:0007669"/>
    <property type="project" value="UniProtKB-UniRule"/>
</dbReference>
<comment type="catalytic activity">
    <reaction evidence="1">
        <text>(E)-cinnamate + H(+) = styrene + CO2</text>
        <dbReference type="Rhea" id="RHEA:46920"/>
        <dbReference type="ChEBI" id="CHEBI:15378"/>
        <dbReference type="ChEBI" id="CHEBI:15669"/>
        <dbReference type="ChEBI" id="CHEBI:16526"/>
        <dbReference type="ChEBI" id="CHEBI:27452"/>
        <dbReference type="EC" id="4.1.1.102"/>
    </reaction>
</comment>
<comment type="cofactor">
    <cofactor evidence="1">
        <name>Mn(2+)</name>
        <dbReference type="ChEBI" id="CHEBI:29035"/>
    </cofactor>
</comment>
<keyword evidence="1" id="KW-0210">Decarboxylase</keyword>
<dbReference type="GO" id="GO:0046281">
    <property type="term" value="P:cinnamic acid catabolic process"/>
    <property type="evidence" value="ECO:0007669"/>
    <property type="project" value="UniProtKB-UniRule"/>
</dbReference>
<keyword evidence="6" id="KW-1185">Reference proteome</keyword>
<evidence type="ECO:0000259" key="4">
    <source>
        <dbReference type="Pfam" id="PF20696"/>
    </source>
</evidence>
<evidence type="ECO:0000259" key="3">
    <source>
        <dbReference type="Pfam" id="PF20695"/>
    </source>
</evidence>
<dbReference type="InterPro" id="IPR032903">
    <property type="entry name" value="FDC-like"/>
</dbReference>
<dbReference type="EC" id="4.1.1.102" evidence="1"/>
<comment type="subcellular location">
    <subcellularLocation>
        <location evidence="1">Cytoplasm</location>
    </subcellularLocation>
</comment>
<dbReference type="AlphaFoldDB" id="A0A8K0TEQ6"/>
<gene>
    <name evidence="1" type="primary">FDC1</name>
    <name evidence="5" type="ORF">B0T11DRAFT_351114</name>
</gene>
<dbReference type="OrthoDB" id="4878259at2759"/>
<dbReference type="HAMAP" id="MF_01983">
    <property type="entry name" value="UbiD_FDC"/>
    <property type="match status" value="1"/>
</dbReference>
<dbReference type="InterPro" id="IPR049383">
    <property type="entry name" value="UbiD-like_N"/>
</dbReference>
<name>A0A8K0TEQ6_9PEZI</name>
<evidence type="ECO:0000259" key="2">
    <source>
        <dbReference type="Pfam" id="PF01977"/>
    </source>
</evidence>
<dbReference type="NCBIfam" id="TIGR00148">
    <property type="entry name" value="UbiD family decarboxylase"/>
    <property type="match status" value="1"/>
</dbReference>